<dbReference type="InterPro" id="IPR049012">
    <property type="entry name" value="Mutator_transp_dom"/>
</dbReference>
<feature type="domain" description="Mutator-like transposase" evidence="1">
    <location>
        <begin position="235"/>
        <end position="390"/>
    </location>
</feature>
<evidence type="ECO:0000313" key="2">
    <source>
        <dbReference type="EMBL" id="KAJ4447643.1"/>
    </source>
</evidence>
<proteinExistence type="predicted"/>
<reference evidence="2 3" key="1">
    <citation type="journal article" date="2022" name="Allergy">
        <title>Genome assembly and annotation of Periplaneta americana reveal a comprehensive cockroach allergen profile.</title>
        <authorList>
            <person name="Wang L."/>
            <person name="Xiong Q."/>
            <person name="Saelim N."/>
            <person name="Wang L."/>
            <person name="Nong W."/>
            <person name="Wan A.T."/>
            <person name="Shi M."/>
            <person name="Liu X."/>
            <person name="Cao Q."/>
            <person name="Hui J.H.L."/>
            <person name="Sookrung N."/>
            <person name="Leung T.F."/>
            <person name="Tungtrongchitr A."/>
            <person name="Tsui S.K.W."/>
        </authorList>
    </citation>
    <scope>NUCLEOTIDE SEQUENCE [LARGE SCALE GENOMIC DNA]</scope>
    <source>
        <strain evidence="2">PWHHKU_190912</strain>
    </source>
</reference>
<dbReference type="Proteomes" id="UP001148838">
    <property type="component" value="Unassembled WGS sequence"/>
</dbReference>
<protein>
    <recommendedName>
        <fullName evidence="1">Mutator-like transposase domain-containing protein</fullName>
    </recommendedName>
</protein>
<keyword evidence="3" id="KW-1185">Reference proteome</keyword>
<dbReference type="EMBL" id="JAJSOF020000005">
    <property type="protein sequence ID" value="KAJ4447643.1"/>
    <property type="molecule type" value="Genomic_DNA"/>
</dbReference>
<comment type="caution">
    <text evidence="2">The sequence shown here is derived from an EMBL/GenBank/DDBJ whole genome shotgun (WGS) entry which is preliminary data.</text>
</comment>
<organism evidence="2 3">
    <name type="scientific">Periplaneta americana</name>
    <name type="common">American cockroach</name>
    <name type="synonym">Blatta americana</name>
    <dbReference type="NCBI Taxonomy" id="6978"/>
    <lineage>
        <taxon>Eukaryota</taxon>
        <taxon>Metazoa</taxon>
        <taxon>Ecdysozoa</taxon>
        <taxon>Arthropoda</taxon>
        <taxon>Hexapoda</taxon>
        <taxon>Insecta</taxon>
        <taxon>Pterygota</taxon>
        <taxon>Neoptera</taxon>
        <taxon>Polyneoptera</taxon>
        <taxon>Dictyoptera</taxon>
        <taxon>Blattodea</taxon>
        <taxon>Blattoidea</taxon>
        <taxon>Blattidae</taxon>
        <taxon>Blattinae</taxon>
        <taxon>Periplaneta</taxon>
    </lineage>
</organism>
<dbReference type="Pfam" id="PF20700">
    <property type="entry name" value="Mutator"/>
    <property type="match status" value="1"/>
</dbReference>
<evidence type="ECO:0000259" key="1">
    <source>
        <dbReference type="Pfam" id="PF20700"/>
    </source>
</evidence>
<accession>A0ABQ8TLW2</accession>
<evidence type="ECO:0000313" key="3">
    <source>
        <dbReference type="Proteomes" id="UP001148838"/>
    </source>
</evidence>
<feature type="non-terminal residue" evidence="2">
    <location>
        <position position="1"/>
    </location>
</feature>
<sequence>LDSHFEEQRLRVFENKILRKIFGAKRDGEWRKLHNVELHTLYSSPDIIRNIKFRGLKWAEHLACMGESRTGYRVLVGWPEERTPGTGIPRSRECQSREYDSRNWCYRPASLAYENEERVRGCLPDSMVHFARNSDNEAATALSAVGARTSSRIRARAACRQTYHCLEFNRKTNGGVLHCECAAVYCQKSDSNEKTWLFLIPAPSNEAQLKKKKLFDDLCKDESDNSFVAGKQKTGYLLVDIELLSEAISGFVQCKYCSTNCISVLENSNSRRGLACRLVLVCKNCGEEHTFPSSKYTNNGYEVNLRFVYSMRCIGKGSAASKVLCSVLNLPKPPTRFQKVTEVIERSLGEVATECMVEAAKEAVQENAGSTDIAIAIDGSWQKRGHFTERWSQQLA</sequence>
<gene>
    <name evidence="2" type="ORF">ANN_09650</name>
</gene>
<name>A0ABQ8TLW2_PERAM</name>